<dbReference type="PROSITE" id="PS51186">
    <property type="entry name" value="GNAT"/>
    <property type="match status" value="1"/>
</dbReference>
<dbReference type="EMBL" id="QFYQ01000001">
    <property type="protein sequence ID" value="RAK55231.1"/>
    <property type="molecule type" value="Genomic_DNA"/>
</dbReference>
<gene>
    <name evidence="2" type="ORF">DJ017_12230</name>
</gene>
<proteinExistence type="predicted"/>
<dbReference type="PANTHER" id="PTHR43792:SF1">
    <property type="entry name" value="N-ACETYLTRANSFERASE DOMAIN-CONTAINING PROTEIN"/>
    <property type="match status" value="1"/>
</dbReference>
<dbReference type="Gene3D" id="3.40.630.30">
    <property type="match status" value="1"/>
</dbReference>
<comment type="caution">
    <text evidence="2">The sequence shown here is derived from an EMBL/GenBank/DDBJ whole genome shotgun (WGS) entry which is preliminary data.</text>
</comment>
<dbReference type="Proteomes" id="UP000249254">
    <property type="component" value="Unassembled WGS sequence"/>
</dbReference>
<reference evidence="3" key="1">
    <citation type="submission" date="2018-05" db="EMBL/GenBank/DDBJ databases">
        <authorList>
            <person name="Li X."/>
        </authorList>
    </citation>
    <scope>NUCLEOTIDE SEQUENCE [LARGE SCALE GENOMIC DNA]</scope>
    <source>
        <strain evidence="3">LX32</strain>
    </source>
</reference>
<dbReference type="InterPro" id="IPR000182">
    <property type="entry name" value="GNAT_dom"/>
</dbReference>
<name>A0A328AL87_9CAUL</name>
<dbReference type="PANTHER" id="PTHR43792">
    <property type="entry name" value="GNAT FAMILY, PUTATIVE (AFU_ORTHOLOGUE AFUA_3G00765)-RELATED-RELATED"/>
    <property type="match status" value="1"/>
</dbReference>
<feature type="domain" description="N-acetyltransferase" evidence="1">
    <location>
        <begin position="9"/>
        <end position="161"/>
    </location>
</feature>
<dbReference type="AlphaFoldDB" id="A0A328AL87"/>
<dbReference type="InterPro" id="IPR016181">
    <property type="entry name" value="Acyl_CoA_acyltransferase"/>
</dbReference>
<dbReference type="GO" id="GO:0016747">
    <property type="term" value="F:acyltransferase activity, transferring groups other than amino-acyl groups"/>
    <property type="evidence" value="ECO:0007669"/>
    <property type="project" value="InterPro"/>
</dbReference>
<dbReference type="RefSeq" id="WP_111528979.1">
    <property type="nucleotide sequence ID" value="NZ_JBHRSG010000003.1"/>
</dbReference>
<sequence length="161" mass="17865">MTILRTERLRLSPPTEADADFVLELLNDPGWIQNIGDRGVRTLDEARAYIRDRFSKSLWLVVRDGAGERLGMCGIVEGREGLDSPDLGYAFLERHSGKGYATEAARVVLNHARQVLGVGKLAAITAPNNTASQRVLEKIGFKFQQMIDLPGYDEPSAYFTI</sequence>
<protein>
    <submittedName>
        <fullName evidence="2">GNAT family N-acetyltransferase</fullName>
    </submittedName>
</protein>
<keyword evidence="2" id="KW-0808">Transferase</keyword>
<dbReference type="InterPro" id="IPR051531">
    <property type="entry name" value="N-acetyltransferase"/>
</dbReference>
<evidence type="ECO:0000313" key="2">
    <source>
        <dbReference type="EMBL" id="RAK55231.1"/>
    </source>
</evidence>
<evidence type="ECO:0000313" key="3">
    <source>
        <dbReference type="Proteomes" id="UP000249254"/>
    </source>
</evidence>
<accession>A0A328AL87</accession>
<dbReference type="OrthoDB" id="6293260at2"/>
<organism evidence="2 3">
    <name type="scientific">Phenylobacterium soli</name>
    <dbReference type="NCBI Taxonomy" id="2170551"/>
    <lineage>
        <taxon>Bacteria</taxon>
        <taxon>Pseudomonadati</taxon>
        <taxon>Pseudomonadota</taxon>
        <taxon>Alphaproteobacteria</taxon>
        <taxon>Caulobacterales</taxon>
        <taxon>Caulobacteraceae</taxon>
        <taxon>Phenylobacterium</taxon>
    </lineage>
</organism>
<evidence type="ECO:0000259" key="1">
    <source>
        <dbReference type="PROSITE" id="PS51186"/>
    </source>
</evidence>
<dbReference type="SUPFAM" id="SSF55729">
    <property type="entry name" value="Acyl-CoA N-acyltransferases (Nat)"/>
    <property type="match status" value="1"/>
</dbReference>
<dbReference type="Pfam" id="PF13302">
    <property type="entry name" value="Acetyltransf_3"/>
    <property type="match status" value="1"/>
</dbReference>
<keyword evidence="3" id="KW-1185">Reference proteome</keyword>